<accession>B6IID3</accession>
<dbReference type="Proteomes" id="UP000008549">
    <property type="component" value="Unassembled WGS sequence"/>
</dbReference>
<evidence type="ECO:0000313" key="3">
    <source>
        <dbReference type="WormBase" id="CBG25160"/>
    </source>
</evidence>
<evidence type="ECO:0000313" key="1">
    <source>
        <dbReference type="EMBL" id="CAR99663.1"/>
    </source>
</evidence>
<sequence>MITVTVLKLLKKSSTVITNKEISKLLF</sequence>
<dbReference type="WormBase" id="CBG25160">
    <property type="protein sequence ID" value="CBP34442"/>
    <property type="gene ID" value="WBGene00086574"/>
</dbReference>
<keyword evidence="2" id="KW-1185">Reference proteome</keyword>
<name>B6IID3_CAEBR</name>
<dbReference type="HOGENOM" id="CLU_3415347_0_0_1"/>
<reference evidence="1 2" key="2">
    <citation type="journal article" date="2011" name="PLoS Genet.">
        <title>Caenorhabditis briggsae recombinant inbred line genotypes reveal inter-strain incompatibility and the evolution of recombination.</title>
        <authorList>
            <person name="Ross J.A."/>
            <person name="Koboldt D.C."/>
            <person name="Staisch J.E."/>
            <person name="Chamberlin H.M."/>
            <person name="Gupta B.P."/>
            <person name="Miller R.D."/>
            <person name="Baird S.E."/>
            <person name="Haag E.S."/>
        </authorList>
    </citation>
    <scope>NUCLEOTIDE SEQUENCE [LARGE SCALE GENOMIC DNA]</scope>
    <source>
        <strain evidence="1 2">AF16</strain>
    </source>
</reference>
<organism evidence="1 2">
    <name type="scientific">Caenorhabditis briggsae</name>
    <dbReference type="NCBI Taxonomy" id="6238"/>
    <lineage>
        <taxon>Eukaryota</taxon>
        <taxon>Metazoa</taxon>
        <taxon>Ecdysozoa</taxon>
        <taxon>Nematoda</taxon>
        <taxon>Chromadorea</taxon>
        <taxon>Rhabditida</taxon>
        <taxon>Rhabditina</taxon>
        <taxon>Rhabditomorpha</taxon>
        <taxon>Rhabditoidea</taxon>
        <taxon>Rhabditidae</taxon>
        <taxon>Peloderinae</taxon>
        <taxon>Caenorhabditis</taxon>
    </lineage>
</organism>
<dbReference type="KEGG" id="cbr:CBG_25160"/>
<evidence type="ECO:0000313" key="2">
    <source>
        <dbReference type="Proteomes" id="UP000008549"/>
    </source>
</evidence>
<dbReference type="GeneID" id="68916658"/>
<gene>
    <name evidence="1 3" type="ORF">CBG25160</name>
    <name evidence="1" type="ORF">CBG_25160</name>
</gene>
<dbReference type="RefSeq" id="XP_045099224.1">
    <property type="nucleotide sequence ID" value="XM_045241778.1"/>
</dbReference>
<dbReference type="InParanoid" id="B6IID3"/>
<reference evidence="1 2" key="1">
    <citation type="journal article" date="2003" name="PLoS Biol.">
        <title>The genome sequence of Caenorhabditis briggsae: a platform for comparative genomics.</title>
        <authorList>
            <person name="Stein L.D."/>
            <person name="Bao Z."/>
            <person name="Blasiar D."/>
            <person name="Blumenthal T."/>
            <person name="Brent M.R."/>
            <person name="Chen N."/>
            <person name="Chinwalla A."/>
            <person name="Clarke L."/>
            <person name="Clee C."/>
            <person name="Coghlan A."/>
            <person name="Coulson A."/>
            <person name="D'Eustachio P."/>
            <person name="Fitch D.H."/>
            <person name="Fulton L.A."/>
            <person name="Fulton R.E."/>
            <person name="Griffiths-Jones S."/>
            <person name="Harris T.W."/>
            <person name="Hillier L.W."/>
            <person name="Kamath R."/>
            <person name="Kuwabara P.E."/>
            <person name="Mardis E.R."/>
            <person name="Marra M.A."/>
            <person name="Miner T.L."/>
            <person name="Minx P."/>
            <person name="Mullikin J.C."/>
            <person name="Plumb R.W."/>
            <person name="Rogers J."/>
            <person name="Schein J.E."/>
            <person name="Sohrmann M."/>
            <person name="Spieth J."/>
            <person name="Stajich J.E."/>
            <person name="Wei C."/>
            <person name="Willey D."/>
            <person name="Wilson R.K."/>
            <person name="Durbin R."/>
            <person name="Waterston R.H."/>
        </authorList>
    </citation>
    <scope>NUCLEOTIDE SEQUENCE [LARGE SCALE GENOMIC DNA]</scope>
    <source>
        <strain evidence="1 2">AF16</strain>
    </source>
</reference>
<dbReference type="CTD" id="68916658"/>
<proteinExistence type="predicted"/>
<protein>
    <submittedName>
        <fullName evidence="1">Protein CBG25160</fullName>
    </submittedName>
</protein>
<dbReference type="AlphaFoldDB" id="B6IID3"/>
<dbReference type="EMBL" id="HE601268">
    <property type="protein sequence ID" value="CAR99663.1"/>
    <property type="molecule type" value="Genomic_DNA"/>
</dbReference>